<sequence>MSKSKIYELLDEFGIDRKEFLTKLTNLEDLESVKLKGMTELEEEKLSEFLQKHKREELENTIVHTQKVSQKKSPKTPKSFFNVLKSFIGKKAPKQPKTEALHVSTFSHPYQKKTMSPKTATWLLRCGGFFLVSLNVVSVGLILMGFKPTMHVVETSKLTQDKSQMNYRAKAFLDDYVKAYFNSPKKMSMDAYTKQMTPFYGKNLSYLSTDYQRGTSSFDSATLLSLNETQAVYNVNYLNEKNQKNTIEMTIHYKSVGQGFVVSDVPFFNQSKDLKSTSTSIKQNALSTPDQLSDSENRTLDTFVKGLLKAYTTNQSLLGNISEGLSANDSETFKKLSYSYYVKQKDGSYKAYISAWFESDLGTYPQNMSFTIQKNKSVYFAKGFQFTIPVGYDNQTTTNNTKGEK</sequence>
<feature type="transmembrane region" description="Helical" evidence="1">
    <location>
        <begin position="122"/>
        <end position="146"/>
    </location>
</feature>
<dbReference type="CDD" id="cd16386">
    <property type="entry name" value="TcpC_N"/>
    <property type="match status" value="1"/>
</dbReference>
<dbReference type="EMBL" id="JAOWLY010000006">
    <property type="protein sequence ID" value="MDG4983931.1"/>
    <property type="molecule type" value="Genomic_DNA"/>
</dbReference>
<dbReference type="AlphaFoldDB" id="A0A9X4S643"/>
<comment type="caution">
    <text evidence="2">The sequence shown here is derived from an EMBL/GenBank/DDBJ whole genome shotgun (WGS) entry which is preliminary data.</text>
</comment>
<accession>A0A9X4S643</accession>
<reference evidence="2" key="1">
    <citation type="submission" date="2022-10" db="EMBL/GenBank/DDBJ databases">
        <authorList>
            <person name="Turner M.S."/>
            <person name="Huang W."/>
        </authorList>
    </citation>
    <scope>NUCLEOTIDE SEQUENCE</scope>
    <source>
        <strain evidence="2">3</strain>
    </source>
</reference>
<name>A0A9X4S643_9LACT</name>
<proteinExistence type="predicted"/>
<dbReference type="Pfam" id="PF12642">
    <property type="entry name" value="TpcC"/>
    <property type="match status" value="1"/>
</dbReference>
<gene>
    <name evidence="2" type="ORF">OGZ51_07220</name>
</gene>
<organism evidence="2 3">
    <name type="scientific">Lactococcus lactis</name>
    <dbReference type="NCBI Taxonomy" id="1358"/>
    <lineage>
        <taxon>Bacteria</taxon>
        <taxon>Bacillati</taxon>
        <taxon>Bacillota</taxon>
        <taxon>Bacilli</taxon>
        <taxon>Lactobacillales</taxon>
        <taxon>Streptococcaceae</taxon>
        <taxon>Lactococcus</taxon>
    </lineage>
</organism>
<dbReference type="RefSeq" id="WP_278228981.1">
    <property type="nucleotide sequence ID" value="NZ_JAOWLY010000006.1"/>
</dbReference>
<protein>
    <submittedName>
        <fullName evidence="2">Conjugal transfer protein</fullName>
    </submittedName>
</protein>
<dbReference type="InterPro" id="IPR024735">
    <property type="entry name" value="TcpC"/>
</dbReference>
<keyword evidence="1" id="KW-1133">Transmembrane helix</keyword>
<reference evidence="2" key="2">
    <citation type="journal article" date="2023" name="Food Microbiol.">
        <title>Evaluation of the fermentation potential of lactic acid bacteria isolated from herbs, fruits and vegetables as starter cultures in nut-based milk alternatives.</title>
        <authorList>
            <person name="Huang W."/>
            <person name="Dong A."/>
            <person name="Pham H.T."/>
            <person name="Zhou C."/>
            <person name="Huo Z."/>
            <person name="Watjen A.P."/>
            <person name="Prakash S."/>
            <person name="Bang-Berthelsen C.H."/>
            <person name="Turner M.S."/>
        </authorList>
    </citation>
    <scope>NUCLEOTIDE SEQUENCE</scope>
    <source>
        <strain evidence="2">3</strain>
    </source>
</reference>
<evidence type="ECO:0000313" key="2">
    <source>
        <dbReference type="EMBL" id="MDG4983931.1"/>
    </source>
</evidence>
<keyword evidence="1" id="KW-0472">Membrane</keyword>
<evidence type="ECO:0000256" key="1">
    <source>
        <dbReference type="SAM" id="Phobius"/>
    </source>
</evidence>
<evidence type="ECO:0000313" key="3">
    <source>
        <dbReference type="Proteomes" id="UP001152614"/>
    </source>
</evidence>
<dbReference type="Proteomes" id="UP001152614">
    <property type="component" value="Unassembled WGS sequence"/>
</dbReference>
<keyword evidence="1" id="KW-0812">Transmembrane</keyword>